<comment type="caution">
    <text evidence="2">The sequence shown here is derived from an EMBL/GenBank/DDBJ whole genome shotgun (WGS) entry which is preliminary data.</text>
</comment>
<evidence type="ECO:0000313" key="3">
    <source>
        <dbReference type="Proteomes" id="UP000789706"/>
    </source>
</evidence>
<dbReference type="InterPro" id="IPR000719">
    <property type="entry name" value="Prot_kinase_dom"/>
</dbReference>
<dbReference type="InterPro" id="IPR001245">
    <property type="entry name" value="Ser-Thr/Tyr_kinase_cat_dom"/>
</dbReference>
<evidence type="ECO:0000259" key="1">
    <source>
        <dbReference type="PROSITE" id="PS50011"/>
    </source>
</evidence>
<protein>
    <submittedName>
        <fullName evidence="2">4499_t:CDS:1</fullName>
    </submittedName>
</protein>
<dbReference type="SUPFAM" id="SSF56112">
    <property type="entry name" value="Protein kinase-like (PK-like)"/>
    <property type="match status" value="1"/>
</dbReference>
<accession>A0A9N9BKA2</accession>
<dbReference type="AlphaFoldDB" id="A0A9N9BKA2"/>
<dbReference type="PROSITE" id="PS50011">
    <property type="entry name" value="PROTEIN_KINASE_DOM"/>
    <property type="match status" value="1"/>
</dbReference>
<reference evidence="2" key="1">
    <citation type="submission" date="2021-06" db="EMBL/GenBank/DDBJ databases">
        <authorList>
            <person name="Kallberg Y."/>
            <person name="Tangrot J."/>
            <person name="Rosling A."/>
        </authorList>
    </citation>
    <scope>NUCLEOTIDE SEQUENCE</scope>
    <source>
        <strain evidence="2">AZ414A</strain>
    </source>
</reference>
<feature type="domain" description="Protein kinase" evidence="1">
    <location>
        <begin position="1"/>
        <end position="229"/>
    </location>
</feature>
<dbReference type="InterPro" id="IPR011009">
    <property type="entry name" value="Kinase-like_dom_sf"/>
</dbReference>
<keyword evidence="3" id="KW-1185">Reference proteome</keyword>
<dbReference type="GO" id="GO:0004672">
    <property type="term" value="F:protein kinase activity"/>
    <property type="evidence" value="ECO:0007669"/>
    <property type="project" value="InterPro"/>
</dbReference>
<name>A0A9N9BKA2_9GLOM</name>
<evidence type="ECO:0000313" key="2">
    <source>
        <dbReference type="EMBL" id="CAG8566619.1"/>
    </source>
</evidence>
<dbReference type="GO" id="GO:0005524">
    <property type="term" value="F:ATP binding"/>
    <property type="evidence" value="ECO:0007669"/>
    <property type="project" value="InterPro"/>
</dbReference>
<dbReference type="OrthoDB" id="2397611at2759"/>
<dbReference type="Proteomes" id="UP000789706">
    <property type="component" value="Unassembled WGS sequence"/>
</dbReference>
<organism evidence="2 3">
    <name type="scientific">Diversispora eburnea</name>
    <dbReference type="NCBI Taxonomy" id="1213867"/>
    <lineage>
        <taxon>Eukaryota</taxon>
        <taxon>Fungi</taxon>
        <taxon>Fungi incertae sedis</taxon>
        <taxon>Mucoromycota</taxon>
        <taxon>Glomeromycotina</taxon>
        <taxon>Glomeromycetes</taxon>
        <taxon>Diversisporales</taxon>
        <taxon>Diversisporaceae</taxon>
        <taxon>Diversispora</taxon>
    </lineage>
</organism>
<dbReference type="Pfam" id="PF07714">
    <property type="entry name" value="PK_Tyr_Ser-Thr"/>
    <property type="match status" value="1"/>
</dbReference>
<proteinExistence type="predicted"/>
<dbReference type="EMBL" id="CAJVPK010001031">
    <property type="protein sequence ID" value="CAG8566619.1"/>
    <property type="molecule type" value="Genomic_DNA"/>
</dbReference>
<feature type="non-terminal residue" evidence="2">
    <location>
        <position position="1"/>
    </location>
</feature>
<dbReference type="Gene3D" id="1.10.510.10">
    <property type="entry name" value="Transferase(Phosphotransferase) domain 1"/>
    <property type="match status" value="1"/>
</dbReference>
<gene>
    <name evidence="2" type="ORF">DEBURN_LOCUS7860</name>
</gene>
<sequence>MYTKENFVEKDGNVNVDKIIQESQIQWIPYDNFYDTKYIIDSENYTFHSSRLRNYMIDKLEYRGVVVLKEYRYDILEFFKEIKNNGSYSYCFAKLFGISKNPSTQNYIIVMESCRNTAHNCLSNIFRNNNWHSKISSLHEIIRGLDALHSNSLIHSDLHNRNILILNQFGDVEYNKRIMNKSQEKKLLRSLYNFHPQSCYTSRHIHTLCKLQDSLEDLKSGKYPNLYTE</sequence>